<accession>A0A9X8ZIH5</accession>
<dbReference type="InterPro" id="IPR032466">
    <property type="entry name" value="Metal_Hydrolase"/>
</dbReference>
<protein>
    <submittedName>
        <fullName evidence="4">TatD family deoxyribonuclease</fullName>
    </submittedName>
</protein>
<dbReference type="PANTHER" id="PTHR46124:SF2">
    <property type="entry name" value="D-AMINOACYL-TRNA DEACYLASE"/>
    <property type="match status" value="1"/>
</dbReference>
<evidence type="ECO:0000256" key="2">
    <source>
        <dbReference type="ARBA" id="ARBA00022801"/>
    </source>
</evidence>
<dbReference type="Pfam" id="PF01026">
    <property type="entry name" value="TatD_DNase"/>
    <property type="match status" value="1"/>
</dbReference>
<dbReference type="AlphaFoldDB" id="A0A9X8ZIH5"/>
<dbReference type="RefSeq" id="WP_137019649.1">
    <property type="nucleotide sequence ID" value="NZ_SZNS01000061.1"/>
</dbReference>
<dbReference type="SUPFAM" id="SSF51556">
    <property type="entry name" value="Metallo-dependent hydrolases"/>
    <property type="match status" value="1"/>
</dbReference>
<comment type="caution">
    <text evidence="4">The sequence shown here is derived from an EMBL/GenBank/DDBJ whole genome shotgun (WGS) entry which is preliminary data.</text>
</comment>
<dbReference type="PANTHER" id="PTHR46124">
    <property type="entry name" value="D-AMINOACYL-TRNA DEACYLASE"/>
    <property type="match status" value="1"/>
</dbReference>
<evidence type="ECO:0000256" key="3">
    <source>
        <dbReference type="PIRSR" id="PIRSR005902-1"/>
    </source>
</evidence>
<reference evidence="4 5" key="1">
    <citation type="journal article" date="2019" name="Environ. Microbiol.">
        <title>An active ?-lactamase is a part of an orchestrated cell wall stress resistance network of Bacillus subtilis and related rhizosphere species.</title>
        <authorList>
            <person name="Bucher T."/>
            <person name="Keren-Paz A."/>
            <person name="Hausser J."/>
            <person name="Olender T."/>
            <person name="Cytryn E."/>
            <person name="Kolodkin-Gal I."/>
        </authorList>
    </citation>
    <scope>NUCLEOTIDE SEQUENCE [LARGE SCALE GENOMIC DNA]</scope>
    <source>
        <strain evidence="4 5">I4</strain>
    </source>
</reference>
<dbReference type="EMBL" id="SZNT01000090">
    <property type="protein sequence ID" value="TKH13147.1"/>
    <property type="molecule type" value="Genomic_DNA"/>
</dbReference>
<gene>
    <name evidence="4" type="ORF">FC678_08055</name>
</gene>
<dbReference type="PROSITE" id="PS01091">
    <property type="entry name" value="TATD_3"/>
    <property type="match status" value="1"/>
</dbReference>
<dbReference type="Proteomes" id="UP000309170">
    <property type="component" value="Unassembled WGS sequence"/>
</dbReference>
<feature type="binding site" evidence="3">
    <location>
        <position position="6"/>
    </location>
    <ligand>
        <name>a divalent metal cation</name>
        <dbReference type="ChEBI" id="CHEBI:60240"/>
        <label>1</label>
    </ligand>
</feature>
<dbReference type="InterPro" id="IPR018228">
    <property type="entry name" value="DNase_TatD-rel_CS"/>
</dbReference>
<dbReference type="FunFam" id="3.20.20.140:FF:000005">
    <property type="entry name" value="TatD family hydrolase"/>
    <property type="match status" value="1"/>
</dbReference>
<dbReference type="PIRSF" id="PIRSF005902">
    <property type="entry name" value="DNase_TatD"/>
    <property type="match status" value="1"/>
</dbReference>
<dbReference type="CDD" id="cd01310">
    <property type="entry name" value="TatD_DNAse"/>
    <property type="match status" value="1"/>
</dbReference>
<feature type="binding site" evidence="3">
    <location>
        <position position="128"/>
    </location>
    <ligand>
        <name>a divalent metal cation</name>
        <dbReference type="ChEBI" id="CHEBI:60240"/>
        <label>2</label>
    </ligand>
</feature>
<proteinExistence type="predicted"/>
<evidence type="ECO:0000256" key="1">
    <source>
        <dbReference type="ARBA" id="ARBA00022723"/>
    </source>
</evidence>
<dbReference type="GO" id="GO:0016788">
    <property type="term" value="F:hydrolase activity, acting on ester bonds"/>
    <property type="evidence" value="ECO:0007669"/>
    <property type="project" value="InterPro"/>
</dbReference>
<keyword evidence="2" id="KW-0378">Hydrolase</keyword>
<sequence>MLFDTHVHVNAEQFNEDLEDVIERAKEAGVNNMVVVGFDRPTIIRAMELIEAYDFMYAAVGWHPVDAIDMTEEDLQWIEELANHPKVVAIGEMGLDYHWDKSPKDVQMEVFRKQIRLAKKVGLPIIIHNREATADIVNILKEEEASRVGGIMHCFSGSAETALECINMNFYISLGGPVTFKNAKKPKEVAAAVPLDRLLIETDCPYLAPHPYRGKRNEPSYVKLVAEQIAEIKQLTIEEVSQATTENAKKLFGIN</sequence>
<dbReference type="Gene3D" id="3.20.20.140">
    <property type="entry name" value="Metal-dependent hydrolases"/>
    <property type="match status" value="1"/>
</dbReference>
<organism evidence="4 5">
    <name type="scientific">Peribacillus simplex</name>
    <dbReference type="NCBI Taxonomy" id="1478"/>
    <lineage>
        <taxon>Bacteria</taxon>
        <taxon>Bacillati</taxon>
        <taxon>Bacillota</taxon>
        <taxon>Bacilli</taxon>
        <taxon>Bacillales</taxon>
        <taxon>Bacillaceae</taxon>
        <taxon>Peribacillus</taxon>
    </lineage>
</organism>
<dbReference type="InterPro" id="IPR001130">
    <property type="entry name" value="TatD-like"/>
</dbReference>
<feature type="binding site" evidence="3">
    <location>
        <position position="8"/>
    </location>
    <ligand>
        <name>a divalent metal cation</name>
        <dbReference type="ChEBI" id="CHEBI:60240"/>
        <label>1</label>
    </ligand>
</feature>
<feature type="binding site" evidence="3">
    <location>
        <position position="92"/>
    </location>
    <ligand>
        <name>a divalent metal cation</name>
        <dbReference type="ChEBI" id="CHEBI:60240"/>
        <label>1</label>
    </ligand>
</feature>
<feature type="binding site" evidence="3">
    <location>
        <position position="203"/>
    </location>
    <ligand>
        <name>a divalent metal cation</name>
        <dbReference type="ChEBI" id="CHEBI:60240"/>
        <label>1</label>
    </ligand>
</feature>
<evidence type="ECO:0000313" key="4">
    <source>
        <dbReference type="EMBL" id="TKH13147.1"/>
    </source>
</evidence>
<dbReference type="GO" id="GO:0005829">
    <property type="term" value="C:cytosol"/>
    <property type="evidence" value="ECO:0007669"/>
    <property type="project" value="TreeGrafter"/>
</dbReference>
<feature type="binding site" evidence="3">
    <location>
        <position position="153"/>
    </location>
    <ligand>
        <name>a divalent metal cation</name>
        <dbReference type="ChEBI" id="CHEBI:60240"/>
        <label>2</label>
    </ligand>
</feature>
<dbReference type="GO" id="GO:0004536">
    <property type="term" value="F:DNA nuclease activity"/>
    <property type="evidence" value="ECO:0007669"/>
    <property type="project" value="InterPro"/>
</dbReference>
<name>A0A9X8ZIH5_9BACI</name>
<keyword evidence="1 3" id="KW-0479">Metal-binding</keyword>
<dbReference type="NCBIfam" id="TIGR00010">
    <property type="entry name" value="YchF/TatD family DNA exonuclease"/>
    <property type="match status" value="1"/>
</dbReference>
<dbReference type="GO" id="GO:0046872">
    <property type="term" value="F:metal ion binding"/>
    <property type="evidence" value="ECO:0007669"/>
    <property type="project" value="UniProtKB-KW"/>
</dbReference>
<dbReference type="OrthoDB" id="9810005at2"/>
<evidence type="ECO:0000313" key="5">
    <source>
        <dbReference type="Proteomes" id="UP000309170"/>
    </source>
</evidence>
<dbReference type="PROSITE" id="PS01137">
    <property type="entry name" value="TATD_1"/>
    <property type="match status" value="1"/>
</dbReference>
<dbReference type="InterPro" id="IPR015991">
    <property type="entry name" value="TatD/YcfH-like"/>
</dbReference>